<keyword evidence="3" id="KW-1185">Reference proteome</keyword>
<dbReference type="Gene3D" id="1.20.1420.60">
    <property type="match status" value="1"/>
</dbReference>
<feature type="domain" description="DNA mimic protein DMP19 C-terminal" evidence="1">
    <location>
        <begin position="175"/>
        <end position="298"/>
    </location>
</feature>
<dbReference type="InterPro" id="IPR025402">
    <property type="entry name" value="DMP19_C"/>
</dbReference>
<reference evidence="2" key="2">
    <citation type="submission" date="2020-09" db="EMBL/GenBank/DDBJ databases">
        <authorList>
            <person name="Sun Q."/>
            <person name="Kim S."/>
        </authorList>
    </citation>
    <scope>NUCLEOTIDE SEQUENCE</scope>
    <source>
        <strain evidence="2">KCTC 12711</strain>
    </source>
</reference>
<evidence type="ECO:0000313" key="3">
    <source>
        <dbReference type="Proteomes" id="UP000614811"/>
    </source>
</evidence>
<evidence type="ECO:0000313" key="2">
    <source>
        <dbReference type="EMBL" id="GGZ95902.1"/>
    </source>
</evidence>
<gene>
    <name evidence="2" type="ORF">GCM10008090_00060</name>
</gene>
<sequence length="304" mass="33779">MTPTSMKSYLVSVTISNCLLTAEAKKKSPYIIDKFVNQFACILALTVKAESTRDAKEKARAFLDTEPNFRSLITNTQDNPVCYEFDYVSSFGVANEPATIKISPNSLLFYDPNEKGDEPHDQAGMARLPQAVKYEKISKDELLNNGEPIWNPVLCTHIQNSISLAYDESDADLVDALPEPVKHLYYLWAFQCEVGGNGIDSFVLQRSAHEIKGCYQALQIVGDEKLAAALAVGIARTIESDEEGLAEYRYTASDLSWFDTFKGKSKGLALHKIDDAFDVFELANDALDSNIIRYIKANLSHIAI</sequence>
<name>A0A918REK7_9GAMM</name>
<proteinExistence type="predicted"/>
<organism evidence="2 3">
    <name type="scientific">Arenicella chitinivorans</name>
    <dbReference type="NCBI Taxonomy" id="1329800"/>
    <lineage>
        <taxon>Bacteria</taxon>
        <taxon>Pseudomonadati</taxon>
        <taxon>Pseudomonadota</taxon>
        <taxon>Gammaproteobacteria</taxon>
        <taxon>Arenicellales</taxon>
        <taxon>Arenicellaceae</taxon>
        <taxon>Arenicella</taxon>
    </lineage>
</organism>
<reference evidence="2" key="1">
    <citation type="journal article" date="2014" name="Int. J. Syst. Evol. Microbiol.">
        <title>Complete genome sequence of Corynebacterium casei LMG S-19264T (=DSM 44701T), isolated from a smear-ripened cheese.</title>
        <authorList>
            <consortium name="US DOE Joint Genome Institute (JGI-PGF)"/>
            <person name="Walter F."/>
            <person name="Albersmeier A."/>
            <person name="Kalinowski J."/>
            <person name="Ruckert C."/>
        </authorList>
    </citation>
    <scope>NUCLEOTIDE SEQUENCE</scope>
    <source>
        <strain evidence="2">KCTC 12711</strain>
    </source>
</reference>
<dbReference type="Proteomes" id="UP000614811">
    <property type="component" value="Unassembled WGS sequence"/>
</dbReference>
<accession>A0A918REK7</accession>
<protein>
    <recommendedName>
        <fullName evidence="1">DNA mimic protein DMP19 C-terminal domain-containing protein</fullName>
    </recommendedName>
</protein>
<dbReference type="AlphaFoldDB" id="A0A918REK7"/>
<dbReference type="Pfam" id="PF14300">
    <property type="entry name" value="DMP19"/>
    <property type="match status" value="1"/>
</dbReference>
<dbReference type="EMBL" id="BMXA01000001">
    <property type="protein sequence ID" value="GGZ95902.1"/>
    <property type="molecule type" value="Genomic_DNA"/>
</dbReference>
<comment type="caution">
    <text evidence="2">The sequence shown here is derived from an EMBL/GenBank/DDBJ whole genome shotgun (WGS) entry which is preliminary data.</text>
</comment>
<evidence type="ECO:0000259" key="1">
    <source>
        <dbReference type="Pfam" id="PF14300"/>
    </source>
</evidence>